<evidence type="ECO:0000313" key="2">
    <source>
        <dbReference type="Proteomes" id="UP001234989"/>
    </source>
</evidence>
<organism evidence="1 2">
    <name type="scientific">Solanum verrucosum</name>
    <dbReference type="NCBI Taxonomy" id="315347"/>
    <lineage>
        <taxon>Eukaryota</taxon>
        <taxon>Viridiplantae</taxon>
        <taxon>Streptophyta</taxon>
        <taxon>Embryophyta</taxon>
        <taxon>Tracheophyta</taxon>
        <taxon>Spermatophyta</taxon>
        <taxon>Magnoliopsida</taxon>
        <taxon>eudicotyledons</taxon>
        <taxon>Gunneridae</taxon>
        <taxon>Pentapetalae</taxon>
        <taxon>asterids</taxon>
        <taxon>lamiids</taxon>
        <taxon>Solanales</taxon>
        <taxon>Solanaceae</taxon>
        <taxon>Solanoideae</taxon>
        <taxon>Solaneae</taxon>
        <taxon>Solanum</taxon>
    </lineage>
</organism>
<keyword evidence="2" id="KW-1185">Reference proteome</keyword>
<dbReference type="EMBL" id="CP133612">
    <property type="protein sequence ID" value="WMV08914.1"/>
    <property type="molecule type" value="Genomic_DNA"/>
</dbReference>
<reference evidence="1" key="1">
    <citation type="submission" date="2023-08" db="EMBL/GenBank/DDBJ databases">
        <title>A de novo genome assembly of Solanum verrucosum Schlechtendal, a Mexican diploid species geographically isolated from the other diploid A-genome species in potato relatives.</title>
        <authorList>
            <person name="Hosaka K."/>
        </authorList>
    </citation>
    <scope>NUCLEOTIDE SEQUENCE</scope>
    <source>
        <tissue evidence="1">Young leaves</tissue>
    </source>
</reference>
<protein>
    <submittedName>
        <fullName evidence="1">Uncharacterized protein</fullName>
    </submittedName>
</protein>
<dbReference type="AlphaFoldDB" id="A0AAF0PVX9"/>
<gene>
    <name evidence="1" type="ORF">MTR67_002299</name>
</gene>
<name>A0AAF0PVX9_SOLVR</name>
<sequence>MNPPEFSGSKVEEDPNGFIYEVYKILAIMGTNGKSEYTIEVLEDMLLAYVLEFLGGFELDLEFGGLDLDRS</sequence>
<dbReference type="Proteomes" id="UP001234989">
    <property type="component" value="Chromosome 1"/>
</dbReference>
<proteinExistence type="predicted"/>
<evidence type="ECO:0000313" key="1">
    <source>
        <dbReference type="EMBL" id="WMV08914.1"/>
    </source>
</evidence>
<accession>A0AAF0PVX9</accession>